<dbReference type="Proteomes" id="UP000826014">
    <property type="component" value="Chromosome"/>
</dbReference>
<reference evidence="2 3" key="1">
    <citation type="journal article" date="2022" name="bioRxiv">
        <title>Ecology and evolution of chlamydial symbionts of arthropods.</title>
        <authorList>
            <person name="Halter T."/>
            <person name="Koestlbacher S."/>
            <person name="Collingro A."/>
            <person name="Sixt B.S."/>
            <person name="Toenshoff E.R."/>
            <person name="Hendrickx F."/>
            <person name="Kostanjsek R."/>
            <person name="Horn M."/>
        </authorList>
    </citation>
    <scope>NUCLEOTIDE SEQUENCE [LARGE SCALE GENOMIC DNA]</scope>
    <source>
        <strain evidence="2">W744xW776</strain>
    </source>
</reference>
<protein>
    <recommendedName>
        <fullName evidence="4">Transposase</fullName>
    </recommendedName>
</protein>
<sequence>MENFFKWVADSALYTKDKLLKNNDYIWVTCVRETITEARRLIEKTEEEIVWENREKGYKTSGFKSLYGGIEQRWLLVFSEQAYL</sequence>
<organism evidence="2 3">
    <name type="scientific">Candidatus Rhabdochlamydia oedothoracis</name>
    <dbReference type="NCBI Taxonomy" id="2720720"/>
    <lineage>
        <taxon>Bacteria</taxon>
        <taxon>Pseudomonadati</taxon>
        <taxon>Chlamydiota</taxon>
        <taxon>Chlamydiia</taxon>
        <taxon>Parachlamydiales</taxon>
        <taxon>Candidatus Rhabdochlamydiaceae</taxon>
        <taxon>Candidatus Rhabdochlamydia</taxon>
    </lineage>
</organism>
<accession>A0ABX8V597</accession>
<name>A0ABX8V597_9BACT</name>
<evidence type="ECO:0000313" key="2">
    <source>
        <dbReference type="EMBL" id="QYF48205.1"/>
    </source>
</evidence>
<evidence type="ECO:0000313" key="3">
    <source>
        <dbReference type="Proteomes" id="UP000826014"/>
    </source>
</evidence>
<gene>
    <name evidence="2" type="ORF">RHABOEDO_000321</name>
</gene>
<keyword evidence="1" id="KW-0175">Coiled coil</keyword>
<dbReference type="RefSeq" id="WP_215216983.1">
    <property type="nucleotide sequence ID" value="NZ_CP075587.1"/>
</dbReference>
<dbReference type="EMBL" id="CP075587">
    <property type="protein sequence ID" value="QYF48205.1"/>
    <property type="molecule type" value="Genomic_DNA"/>
</dbReference>
<evidence type="ECO:0000256" key="1">
    <source>
        <dbReference type="SAM" id="Coils"/>
    </source>
</evidence>
<proteinExistence type="predicted"/>
<evidence type="ECO:0008006" key="4">
    <source>
        <dbReference type="Google" id="ProtNLM"/>
    </source>
</evidence>
<keyword evidence="3" id="KW-1185">Reference proteome</keyword>
<feature type="coiled-coil region" evidence="1">
    <location>
        <begin position="28"/>
        <end position="55"/>
    </location>
</feature>